<dbReference type="InterPro" id="IPR058163">
    <property type="entry name" value="LysR-type_TF_proteobact-type"/>
</dbReference>
<dbReference type="InterPro" id="IPR000847">
    <property type="entry name" value="LysR_HTH_N"/>
</dbReference>
<dbReference type="GO" id="GO:0006351">
    <property type="term" value="P:DNA-templated transcription"/>
    <property type="evidence" value="ECO:0007669"/>
    <property type="project" value="TreeGrafter"/>
</dbReference>
<dbReference type="InterPro" id="IPR036390">
    <property type="entry name" value="WH_DNA-bd_sf"/>
</dbReference>
<dbReference type="EMBL" id="CP018632">
    <property type="protein sequence ID" value="ASJ74145.1"/>
    <property type="molecule type" value="Genomic_DNA"/>
</dbReference>
<name>A0A2Z2NUG8_9GAMM</name>
<evidence type="ECO:0000313" key="7">
    <source>
        <dbReference type="Proteomes" id="UP000250079"/>
    </source>
</evidence>
<dbReference type="AlphaFoldDB" id="A0A2Z2NUG8"/>
<dbReference type="Gene3D" id="3.40.190.290">
    <property type="match status" value="1"/>
</dbReference>
<keyword evidence="2" id="KW-0805">Transcription regulation</keyword>
<feature type="domain" description="HTH lysR-type" evidence="5">
    <location>
        <begin position="3"/>
        <end position="61"/>
    </location>
</feature>
<keyword evidence="4" id="KW-0804">Transcription</keyword>
<gene>
    <name evidence="6" type="primary">allS</name>
    <name evidence="6" type="ORF">IMCC3135_20335</name>
</gene>
<evidence type="ECO:0000259" key="5">
    <source>
        <dbReference type="PROSITE" id="PS50931"/>
    </source>
</evidence>
<dbReference type="Pfam" id="PF03466">
    <property type="entry name" value="LysR_substrate"/>
    <property type="match status" value="1"/>
</dbReference>
<dbReference type="RefSeq" id="WP_088919222.1">
    <property type="nucleotide sequence ID" value="NZ_CP018632.1"/>
</dbReference>
<evidence type="ECO:0000313" key="6">
    <source>
        <dbReference type="EMBL" id="ASJ74145.1"/>
    </source>
</evidence>
<dbReference type="Proteomes" id="UP000250079">
    <property type="component" value="Chromosome"/>
</dbReference>
<keyword evidence="3" id="KW-0238">DNA-binding</keyword>
<proteinExistence type="inferred from homology"/>
<reference evidence="6 7" key="1">
    <citation type="submission" date="2016-12" db="EMBL/GenBank/DDBJ databases">
        <authorList>
            <person name="Song W.-J."/>
            <person name="Kurnit D.M."/>
        </authorList>
    </citation>
    <scope>NUCLEOTIDE SEQUENCE [LARGE SCALE GENOMIC DNA]</scope>
    <source>
        <strain evidence="6 7">IMCC3135</strain>
    </source>
</reference>
<accession>A0A2Z2NUG8</accession>
<dbReference type="PANTHER" id="PTHR30537">
    <property type="entry name" value="HTH-TYPE TRANSCRIPTIONAL REGULATOR"/>
    <property type="match status" value="1"/>
</dbReference>
<dbReference type="GO" id="GO:0043565">
    <property type="term" value="F:sequence-specific DNA binding"/>
    <property type="evidence" value="ECO:0007669"/>
    <property type="project" value="TreeGrafter"/>
</dbReference>
<dbReference type="Gene3D" id="1.10.10.10">
    <property type="entry name" value="Winged helix-like DNA-binding domain superfamily/Winged helix DNA-binding domain"/>
    <property type="match status" value="1"/>
</dbReference>
<dbReference type="SUPFAM" id="SSF46785">
    <property type="entry name" value="Winged helix' DNA-binding domain"/>
    <property type="match status" value="1"/>
</dbReference>
<organism evidence="6 7">
    <name type="scientific">Granulosicoccus antarcticus IMCC3135</name>
    <dbReference type="NCBI Taxonomy" id="1192854"/>
    <lineage>
        <taxon>Bacteria</taxon>
        <taxon>Pseudomonadati</taxon>
        <taxon>Pseudomonadota</taxon>
        <taxon>Gammaproteobacteria</taxon>
        <taxon>Chromatiales</taxon>
        <taxon>Granulosicoccaceae</taxon>
        <taxon>Granulosicoccus</taxon>
    </lineage>
</organism>
<evidence type="ECO:0000256" key="3">
    <source>
        <dbReference type="ARBA" id="ARBA00023125"/>
    </source>
</evidence>
<evidence type="ECO:0000256" key="4">
    <source>
        <dbReference type="ARBA" id="ARBA00023163"/>
    </source>
</evidence>
<dbReference type="GO" id="GO:0003700">
    <property type="term" value="F:DNA-binding transcription factor activity"/>
    <property type="evidence" value="ECO:0007669"/>
    <property type="project" value="InterPro"/>
</dbReference>
<protein>
    <submittedName>
        <fullName evidence="6">HTH-type transcriptional activator AllS</fullName>
    </submittedName>
</protein>
<evidence type="ECO:0000256" key="1">
    <source>
        <dbReference type="ARBA" id="ARBA00009437"/>
    </source>
</evidence>
<dbReference type="PANTHER" id="PTHR30537:SF35">
    <property type="entry name" value="TRANSCRIPTIONAL REGULATORY PROTEIN"/>
    <property type="match status" value="1"/>
</dbReference>
<keyword evidence="7" id="KW-1185">Reference proteome</keyword>
<dbReference type="KEGG" id="gai:IMCC3135_20335"/>
<comment type="similarity">
    <text evidence="1">Belongs to the LysR transcriptional regulatory family.</text>
</comment>
<dbReference type="Pfam" id="PF00126">
    <property type="entry name" value="HTH_1"/>
    <property type="match status" value="1"/>
</dbReference>
<dbReference type="OrthoDB" id="9803735at2"/>
<evidence type="ECO:0000256" key="2">
    <source>
        <dbReference type="ARBA" id="ARBA00023015"/>
    </source>
</evidence>
<dbReference type="PROSITE" id="PS50931">
    <property type="entry name" value="HTH_LYSR"/>
    <property type="match status" value="1"/>
</dbReference>
<sequence>MIDSYRGLAVFVAVADTGSLSAAGRRLKLSTSVVSHHLSRLEAQKMGTALFFRSTHSMSLTAEGQTALSPARRMVAAGEEAIDALTAVGDDPVGTLHITMPAWGGRARLRQKLWSFARLYPAVKTFEDLAACDYIAMSSLPNTDTFVCDGVSVPFKPENIRLEVGTIGSAKSALLAGLGFRLLPFDEIEEEVASGSLVQLLPEWGVPDMGVYAVWPNIDPEKALTRRLIDFFLDD</sequence>
<dbReference type="InterPro" id="IPR005119">
    <property type="entry name" value="LysR_subst-bd"/>
</dbReference>
<dbReference type="SUPFAM" id="SSF53850">
    <property type="entry name" value="Periplasmic binding protein-like II"/>
    <property type="match status" value="1"/>
</dbReference>
<dbReference type="InterPro" id="IPR036388">
    <property type="entry name" value="WH-like_DNA-bd_sf"/>
</dbReference>